<sequence>MKLSENHADLLKETLNLGVGAAADALSEIAGGEEIILTVPQLQLMSTAQLARQVCDVSGEEICSVTETFRGPFSGKAMMLYSQRESLELVRLMLGDMIPVEQIREMEGEALCEVGNIVLNACLASLADMIGSELQTDIPELKVGQIEQVLSLEDEEHSILYLRMDFTMARHNLQGHIGFVFDLDSVTALIACLENYLKSIFEI</sequence>
<dbReference type="Gene3D" id="3.40.1550.10">
    <property type="entry name" value="CheC-like"/>
    <property type="match status" value="1"/>
</dbReference>
<proteinExistence type="predicted"/>
<protein>
    <recommendedName>
        <fullName evidence="5">Chemotaxis protein CheC</fullName>
    </recommendedName>
</protein>
<evidence type="ECO:0000256" key="2">
    <source>
        <dbReference type="ARBA" id="ARBA00022801"/>
    </source>
</evidence>
<dbReference type="Proteomes" id="UP000664417">
    <property type="component" value="Unassembled WGS sequence"/>
</dbReference>
<evidence type="ECO:0008006" key="5">
    <source>
        <dbReference type="Google" id="ProtNLM"/>
    </source>
</evidence>
<keyword evidence="4" id="KW-1185">Reference proteome</keyword>
<dbReference type="AlphaFoldDB" id="A0A8J7Q4D3"/>
<dbReference type="CDD" id="cd17910">
    <property type="entry name" value="CheC_ClassII"/>
    <property type="match status" value="1"/>
</dbReference>
<dbReference type="RefSeq" id="WP_207860316.1">
    <property type="nucleotide sequence ID" value="NZ_JAFREP010000017.1"/>
</dbReference>
<accession>A0A8J7Q4D3</accession>
<keyword evidence="1" id="KW-0145">Chemotaxis</keyword>
<dbReference type="PANTHER" id="PTHR43693:SF1">
    <property type="entry name" value="PROTEIN PHOSPHATASE CHEZ"/>
    <property type="match status" value="1"/>
</dbReference>
<reference evidence="3" key="1">
    <citation type="submission" date="2021-03" db="EMBL/GenBank/DDBJ databases">
        <authorList>
            <person name="Wang G."/>
        </authorList>
    </citation>
    <scope>NUCLEOTIDE SEQUENCE</scope>
    <source>
        <strain evidence="3">KCTC 12899</strain>
    </source>
</reference>
<evidence type="ECO:0000313" key="4">
    <source>
        <dbReference type="Proteomes" id="UP000664417"/>
    </source>
</evidence>
<comment type="caution">
    <text evidence="3">The sequence shown here is derived from an EMBL/GenBank/DDBJ whole genome shotgun (WGS) entry which is preliminary data.</text>
</comment>
<dbReference type="InterPro" id="IPR028976">
    <property type="entry name" value="CheC-like_sf"/>
</dbReference>
<evidence type="ECO:0000256" key="1">
    <source>
        <dbReference type="ARBA" id="ARBA00022500"/>
    </source>
</evidence>
<organism evidence="3 4">
    <name type="scientific">Acanthopleuribacter pedis</name>
    <dbReference type="NCBI Taxonomy" id="442870"/>
    <lineage>
        <taxon>Bacteria</taxon>
        <taxon>Pseudomonadati</taxon>
        <taxon>Acidobacteriota</taxon>
        <taxon>Holophagae</taxon>
        <taxon>Acanthopleuribacterales</taxon>
        <taxon>Acanthopleuribacteraceae</taxon>
        <taxon>Acanthopleuribacter</taxon>
    </lineage>
</organism>
<dbReference type="InterPro" id="IPR050992">
    <property type="entry name" value="CheZ_family_phosphatases"/>
</dbReference>
<gene>
    <name evidence="3" type="ORF">J3U88_17945</name>
</gene>
<dbReference type="PANTHER" id="PTHR43693">
    <property type="entry name" value="PROTEIN PHOSPHATASE CHEZ"/>
    <property type="match status" value="1"/>
</dbReference>
<dbReference type="GO" id="GO:0006935">
    <property type="term" value="P:chemotaxis"/>
    <property type="evidence" value="ECO:0007669"/>
    <property type="project" value="UniProtKB-KW"/>
</dbReference>
<name>A0A8J7Q4D3_9BACT</name>
<dbReference type="GO" id="GO:0016787">
    <property type="term" value="F:hydrolase activity"/>
    <property type="evidence" value="ECO:0007669"/>
    <property type="project" value="UniProtKB-KW"/>
</dbReference>
<keyword evidence="2" id="KW-0378">Hydrolase</keyword>
<evidence type="ECO:0000313" key="3">
    <source>
        <dbReference type="EMBL" id="MBO1320362.1"/>
    </source>
</evidence>
<dbReference type="SUPFAM" id="SSF103039">
    <property type="entry name" value="CheC-like"/>
    <property type="match status" value="1"/>
</dbReference>
<dbReference type="EMBL" id="JAFREP010000017">
    <property type="protein sequence ID" value="MBO1320362.1"/>
    <property type="molecule type" value="Genomic_DNA"/>
</dbReference>